<dbReference type="EMBL" id="QBKP01000002">
    <property type="protein sequence ID" value="PTX52301.1"/>
    <property type="molecule type" value="Genomic_DNA"/>
</dbReference>
<evidence type="ECO:0000313" key="3">
    <source>
        <dbReference type="Proteomes" id="UP000244224"/>
    </source>
</evidence>
<dbReference type="RefSeq" id="WP_108127635.1">
    <property type="nucleotide sequence ID" value="NZ_QBKP01000002.1"/>
</dbReference>
<name>A0A2T6B892_9RHOB</name>
<dbReference type="Proteomes" id="UP000244224">
    <property type="component" value="Unassembled WGS sequence"/>
</dbReference>
<gene>
    <name evidence="2" type="ORF">C8N34_10279</name>
</gene>
<sequence length="91" mass="9915">MTEQMPIPAPLQPAPEEETRAAHAVPSTLVNRFHLTAGDAILRLSFGEQIPPGGVHYHQAVTMPRAEAILMAQMILELTSRNPSPADQITH</sequence>
<dbReference type="AlphaFoldDB" id="A0A2T6B892"/>
<keyword evidence="3" id="KW-1185">Reference proteome</keyword>
<comment type="caution">
    <text evidence="2">The sequence shown here is derived from an EMBL/GenBank/DDBJ whole genome shotgun (WGS) entry which is preliminary data.</text>
</comment>
<accession>A0A2T6B892</accession>
<reference evidence="2 3" key="1">
    <citation type="submission" date="2018-04" db="EMBL/GenBank/DDBJ databases">
        <title>Genomic Encyclopedia of Archaeal and Bacterial Type Strains, Phase II (KMG-II): from individual species to whole genera.</title>
        <authorList>
            <person name="Goeker M."/>
        </authorList>
    </citation>
    <scope>NUCLEOTIDE SEQUENCE [LARGE SCALE GENOMIC DNA]</scope>
    <source>
        <strain evidence="2 3">DSM 21823</strain>
    </source>
</reference>
<protein>
    <submittedName>
        <fullName evidence="2">Uncharacterized protein</fullName>
    </submittedName>
</protein>
<feature type="region of interest" description="Disordered" evidence="1">
    <location>
        <begin position="1"/>
        <end position="21"/>
    </location>
</feature>
<proteinExistence type="predicted"/>
<evidence type="ECO:0000313" key="2">
    <source>
        <dbReference type="EMBL" id="PTX52301.1"/>
    </source>
</evidence>
<organism evidence="2 3">
    <name type="scientific">Gemmobacter caeni</name>
    <dbReference type="NCBI Taxonomy" id="589035"/>
    <lineage>
        <taxon>Bacteria</taxon>
        <taxon>Pseudomonadati</taxon>
        <taxon>Pseudomonadota</taxon>
        <taxon>Alphaproteobacteria</taxon>
        <taxon>Rhodobacterales</taxon>
        <taxon>Paracoccaceae</taxon>
        <taxon>Gemmobacter</taxon>
    </lineage>
</organism>
<evidence type="ECO:0000256" key="1">
    <source>
        <dbReference type="SAM" id="MobiDB-lite"/>
    </source>
</evidence>